<reference evidence="8 9" key="1">
    <citation type="submission" date="2024-02" db="EMBL/GenBank/DDBJ databases">
        <title>Discinaceae phylogenomics.</title>
        <authorList>
            <person name="Dirks A.C."/>
            <person name="James T.Y."/>
        </authorList>
    </citation>
    <scope>NUCLEOTIDE SEQUENCE [LARGE SCALE GENOMIC DNA]</scope>
    <source>
        <strain evidence="8 9">ACD0624</strain>
    </source>
</reference>
<sequence length="280" mass="31062">MALNVYLTVFKKYTTKRLKNLELTYICACYGIPAIPAMVFLFVSDSSGAHIYGPATLWCWISDEWRFMRIVSFYGPVWIILVSTLVIYILAGRVIFNLRGSLRRFAGSEESQRTPTGPTRDTLGTMSPSPPPTSPQPGDRPIVVNTLQSYSCTVSSGYTARTRNSGVEANTAAWAYCRCAMLFFLALVITWLPSSINRIYNLINPDATNFGLNFAAALVLPCQGFWNALIYTVTTLPACKEFTRDIWDRIGAPFRGFGIKACIRGRRNSKASSLDSLSPG</sequence>
<feature type="region of interest" description="Disordered" evidence="5">
    <location>
        <begin position="108"/>
        <end position="138"/>
    </location>
</feature>
<dbReference type="Proteomes" id="UP001447188">
    <property type="component" value="Unassembled WGS sequence"/>
</dbReference>
<evidence type="ECO:0000256" key="4">
    <source>
        <dbReference type="ARBA" id="ARBA00023136"/>
    </source>
</evidence>
<dbReference type="SUPFAM" id="SSF81321">
    <property type="entry name" value="Family A G protein-coupled receptor-like"/>
    <property type="match status" value="1"/>
</dbReference>
<evidence type="ECO:0000256" key="2">
    <source>
        <dbReference type="ARBA" id="ARBA00022692"/>
    </source>
</evidence>
<keyword evidence="4 6" id="KW-0472">Membrane</keyword>
<keyword evidence="2 6" id="KW-0812">Transmembrane</keyword>
<comment type="caution">
    <text evidence="8">The sequence shown here is derived from an EMBL/GenBank/DDBJ whole genome shotgun (WGS) entry which is preliminary data.</text>
</comment>
<gene>
    <name evidence="8" type="ORF">Q9L58_004672</name>
</gene>
<evidence type="ECO:0000256" key="5">
    <source>
        <dbReference type="SAM" id="MobiDB-lite"/>
    </source>
</evidence>
<evidence type="ECO:0000259" key="7">
    <source>
        <dbReference type="PROSITE" id="PS50261"/>
    </source>
</evidence>
<comment type="subcellular location">
    <subcellularLocation>
        <location evidence="1">Membrane</location>
        <topology evidence="1">Multi-pass membrane protein</topology>
    </subcellularLocation>
</comment>
<proteinExistence type="predicted"/>
<evidence type="ECO:0000256" key="3">
    <source>
        <dbReference type="ARBA" id="ARBA00022989"/>
    </source>
</evidence>
<feature type="transmembrane region" description="Helical" evidence="6">
    <location>
        <begin position="173"/>
        <end position="192"/>
    </location>
</feature>
<accession>A0ABR3GKJ8</accession>
<feature type="transmembrane region" description="Helical" evidence="6">
    <location>
        <begin position="21"/>
        <end position="43"/>
    </location>
</feature>
<dbReference type="Pfam" id="PF05462">
    <property type="entry name" value="Dicty_CAR"/>
    <property type="match status" value="1"/>
</dbReference>
<feature type="transmembrane region" description="Helical" evidence="6">
    <location>
        <begin position="212"/>
        <end position="234"/>
    </location>
</feature>
<evidence type="ECO:0000313" key="8">
    <source>
        <dbReference type="EMBL" id="KAL0636325.1"/>
    </source>
</evidence>
<feature type="transmembrane region" description="Helical" evidence="6">
    <location>
        <begin position="73"/>
        <end position="96"/>
    </location>
</feature>
<dbReference type="PANTHER" id="PTHR23112">
    <property type="entry name" value="G PROTEIN-COUPLED RECEPTOR 157-RELATED"/>
    <property type="match status" value="1"/>
</dbReference>
<organism evidence="8 9">
    <name type="scientific">Discina gigas</name>
    <dbReference type="NCBI Taxonomy" id="1032678"/>
    <lineage>
        <taxon>Eukaryota</taxon>
        <taxon>Fungi</taxon>
        <taxon>Dikarya</taxon>
        <taxon>Ascomycota</taxon>
        <taxon>Pezizomycotina</taxon>
        <taxon>Pezizomycetes</taxon>
        <taxon>Pezizales</taxon>
        <taxon>Discinaceae</taxon>
        <taxon>Discina</taxon>
    </lineage>
</organism>
<keyword evidence="3 6" id="KW-1133">Transmembrane helix</keyword>
<evidence type="ECO:0000256" key="1">
    <source>
        <dbReference type="ARBA" id="ARBA00004141"/>
    </source>
</evidence>
<dbReference type="Gene3D" id="1.20.1070.10">
    <property type="entry name" value="Rhodopsin 7-helix transmembrane proteins"/>
    <property type="match status" value="1"/>
</dbReference>
<keyword evidence="9" id="KW-1185">Reference proteome</keyword>
<dbReference type="InterPro" id="IPR017981">
    <property type="entry name" value="GPCR_2-like_7TM"/>
</dbReference>
<evidence type="ECO:0000256" key="6">
    <source>
        <dbReference type="SAM" id="Phobius"/>
    </source>
</evidence>
<feature type="compositionally biased region" description="Polar residues" evidence="5">
    <location>
        <begin position="113"/>
        <end position="126"/>
    </location>
</feature>
<name>A0ABR3GKJ8_9PEZI</name>
<dbReference type="PANTHER" id="PTHR23112:SF0">
    <property type="entry name" value="TRANSMEMBRANE PROTEIN 116"/>
    <property type="match status" value="1"/>
</dbReference>
<dbReference type="EMBL" id="JBBBZM010000052">
    <property type="protein sequence ID" value="KAL0636325.1"/>
    <property type="molecule type" value="Genomic_DNA"/>
</dbReference>
<protein>
    <recommendedName>
        <fullName evidence="7">G-protein coupled receptors family 2 profile 2 domain-containing protein</fullName>
    </recommendedName>
</protein>
<feature type="domain" description="G-protein coupled receptors family 2 profile 2" evidence="7">
    <location>
        <begin position="1"/>
        <end position="235"/>
    </location>
</feature>
<dbReference type="PROSITE" id="PS50261">
    <property type="entry name" value="G_PROTEIN_RECEP_F2_4"/>
    <property type="match status" value="1"/>
</dbReference>
<evidence type="ECO:0000313" key="9">
    <source>
        <dbReference type="Proteomes" id="UP001447188"/>
    </source>
</evidence>